<keyword evidence="8 9" id="KW-0238">DNA-binding</keyword>
<dbReference type="HAMAP" id="MF_00365">
    <property type="entry name" value="RecF"/>
    <property type="match status" value="1"/>
</dbReference>
<evidence type="ECO:0000313" key="13">
    <source>
        <dbReference type="Proteomes" id="UP000282211"/>
    </source>
</evidence>
<dbReference type="InterPro" id="IPR001238">
    <property type="entry name" value="DNA-binding_RecF"/>
</dbReference>
<dbReference type="InParanoid" id="A0A420WEQ6"/>
<dbReference type="EMBL" id="RBII01000002">
    <property type="protein sequence ID" value="RKQ69458.1"/>
    <property type="molecule type" value="Genomic_DNA"/>
</dbReference>
<keyword evidence="6 9" id="KW-0547">Nucleotide-binding</keyword>
<comment type="similarity">
    <text evidence="2 9 10">Belongs to the RecF family.</text>
</comment>
<dbReference type="FunCoup" id="A0A420WEQ6">
    <property type="interactions" value="192"/>
</dbReference>
<keyword evidence="7 9" id="KW-0067">ATP-binding</keyword>
<dbReference type="PANTHER" id="PTHR32182">
    <property type="entry name" value="DNA REPLICATION AND REPAIR PROTEIN RECF"/>
    <property type="match status" value="1"/>
</dbReference>
<dbReference type="Proteomes" id="UP000282211">
    <property type="component" value="Unassembled WGS sequence"/>
</dbReference>
<evidence type="ECO:0000256" key="3">
    <source>
        <dbReference type="ARBA" id="ARBA00020170"/>
    </source>
</evidence>
<evidence type="ECO:0000259" key="11">
    <source>
        <dbReference type="SMART" id="SM00382"/>
    </source>
</evidence>
<dbReference type="AlphaFoldDB" id="A0A420WEQ6"/>
<dbReference type="Gene3D" id="3.40.50.300">
    <property type="entry name" value="P-loop containing nucleotide triphosphate hydrolases"/>
    <property type="match status" value="1"/>
</dbReference>
<dbReference type="GO" id="GO:0006260">
    <property type="term" value="P:DNA replication"/>
    <property type="evidence" value="ECO:0007669"/>
    <property type="project" value="UniProtKB-UniRule"/>
</dbReference>
<dbReference type="Gene3D" id="1.20.1050.90">
    <property type="entry name" value="RecF/RecN/SMC, N-terminal domain"/>
    <property type="match status" value="1"/>
</dbReference>
<feature type="domain" description="AAA+ ATPase" evidence="11">
    <location>
        <begin position="23"/>
        <end position="368"/>
    </location>
</feature>
<dbReference type="GO" id="GO:0003697">
    <property type="term" value="F:single-stranded DNA binding"/>
    <property type="evidence" value="ECO:0007669"/>
    <property type="project" value="UniProtKB-UniRule"/>
</dbReference>
<evidence type="ECO:0000256" key="2">
    <source>
        <dbReference type="ARBA" id="ARBA00008016"/>
    </source>
</evidence>
<dbReference type="InterPro" id="IPR003593">
    <property type="entry name" value="AAA+_ATPase"/>
</dbReference>
<evidence type="ECO:0000256" key="8">
    <source>
        <dbReference type="ARBA" id="ARBA00023125"/>
    </source>
</evidence>
<comment type="function">
    <text evidence="9 10">The RecF protein is involved in DNA metabolism; it is required for DNA replication and normal SOS inducibility. RecF binds preferentially to single-stranded, linear DNA. It also seems to bind ATP.</text>
</comment>
<keyword evidence="13" id="KW-1185">Reference proteome</keyword>
<evidence type="ECO:0000256" key="6">
    <source>
        <dbReference type="ARBA" id="ARBA00022741"/>
    </source>
</evidence>
<protein>
    <recommendedName>
        <fullName evidence="3 9">DNA replication and repair protein RecF</fullName>
    </recommendedName>
</protein>
<keyword evidence="9 10" id="KW-0742">SOS response</keyword>
<keyword evidence="5 9" id="KW-0235">DNA replication</keyword>
<evidence type="ECO:0000256" key="4">
    <source>
        <dbReference type="ARBA" id="ARBA00022490"/>
    </source>
</evidence>
<dbReference type="InterPro" id="IPR042174">
    <property type="entry name" value="RecF_2"/>
</dbReference>
<organism evidence="12 13">
    <name type="scientific">Litorimonas taeanensis</name>
    <dbReference type="NCBI Taxonomy" id="568099"/>
    <lineage>
        <taxon>Bacteria</taxon>
        <taxon>Pseudomonadati</taxon>
        <taxon>Pseudomonadota</taxon>
        <taxon>Alphaproteobacteria</taxon>
        <taxon>Maricaulales</taxon>
        <taxon>Robiginitomaculaceae</taxon>
    </lineage>
</organism>
<evidence type="ECO:0000256" key="1">
    <source>
        <dbReference type="ARBA" id="ARBA00004496"/>
    </source>
</evidence>
<dbReference type="NCBIfam" id="TIGR00611">
    <property type="entry name" value="recf"/>
    <property type="match status" value="1"/>
</dbReference>
<comment type="caution">
    <text evidence="12">The sequence shown here is derived from an EMBL/GenBank/DDBJ whole genome shotgun (WGS) entry which is preliminary data.</text>
</comment>
<evidence type="ECO:0000256" key="5">
    <source>
        <dbReference type="ARBA" id="ARBA00022705"/>
    </source>
</evidence>
<dbReference type="PANTHER" id="PTHR32182:SF0">
    <property type="entry name" value="DNA REPLICATION AND REPAIR PROTEIN RECF"/>
    <property type="match status" value="1"/>
</dbReference>
<evidence type="ECO:0000313" key="12">
    <source>
        <dbReference type="EMBL" id="RKQ69458.1"/>
    </source>
</evidence>
<dbReference type="SMART" id="SM00382">
    <property type="entry name" value="AAA"/>
    <property type="match status" value="1"/>
</dbReference>
<reference evidence="12 13" key="1">
    <citation type="submission" date="2018-10" db="EMBL/GenBank/DDBJ databases">
        <title>Genomic Encyclopedia of Type Strains, Phase IV (KMG-IV): sequencing the most valuable type-strain genomes for metagenomic binning, comparative biology and taxonomic classification.</title>
        <authorList>
            <person name="Goeker M."/>
        </authorList>
    </citation>
    <scope>NUCLEOTIDE SEQUENCE [LARGE SCALE GENOMIC DNA]</scope>
    <source>
        <strain evidence="12 13">DSM 22008</strain>
    </source>
</reference>
<dbReference type="InterPro" id="IPR027417">
    <property type="entry name" value="P-loop_NTPase"/>
</dbReference>
<sequence>MRHISALRLTDFRNYHSLDVTFGPEPVVLFGPNGAGKTNLLEALSFLSPGRGMRRAKIEDLAKRTINSQAVAWGINATLNNETKISIGQIPEYPRRRLVRLNGANATSTELAQEINLMWLTPVQDRLFTGPAGDRRKFLDRFVFAHVPGHGAISSRYEKARSERNRLLSDGVQDTRWFEALETDLAIYGSQIAEARAATLTALQAEISARDSVFPKAQISIEGHYETLSLKGMDTQGVQNALKEDLAKGRSLAQRAGRTLIGPHRSDLCVTHIAKSMPASDCSTGEQKALLIGLMLAQARTHNGPTIKSRKPILLLDEVAAHLDEGRRAALIEELLALETQVFMTGTDESLFKAFDGRSQNFEVKDGHVQSVNS</sequence>
<dbReference type="InterPro" id="IPR018078">
    <property type="entry name" value="DNA-binding_RecF_CS"/>
</dbReference>
<keyword evidence="9 10" id="KW-0227">DNA damage</keyword>
<dbReference type="OrthoDB" id="9803889at2"/>
<dbReference type="GO" id="GO:0005524">
    <property type="term" value="F:ATP binding"/>
    <property type="evidence" value="ECO:0007669"/>
    <property type="project" value="UniProtKB-UniRule"/>
</dbReference>
<keyword evidence="9 10" id="KW-0234">DNA repair</keyword>
<dbReference type="SUPFAM" id="SSF52540">
    <property type="entry name" value="P-loop containing nucleoside triphosphate hydrolases"/>
    <property type="match status" value="1"/>
</dbReference>
<dbReference type="GO" id="GO:0005737">
    <property type="term" value="C:cytoplasm"/>
    <property type="evidence" value="ECO:0007669"/>
    <property type="project" value="UniProtKB-SubCell"/>
</dbReference>
<dbReference type="GO" id="GO:0009432">
    <property type="term" value="P:SOS response"/>
    <property type="evidence" value="ECO:0007669"/>
    <property type="project" value="UniProtKB-UniRule"/>
</dbReference>
<dbReference type="PROSITE" id="PS00618">
    <property type="entry name" value="RECF_2"/>
    <property type="match status" value="1"/>
</dbReference>
<dbReference type="PROSITE" id="PS00617">
    <property type="entry name" value="RECF_1"/>
    <property type="match status" value="1"/>
</dbReference>
<dbReference type="GO" id="GO:0000731">
    <property type="term" value="P:DNA synthesis involved in DNA repair"/>
    <property type="evidence" value="ECO:0007669"/>
    <property type="project" value="TreeGrafter"/>
</dbReference>
<dbReference type="Pfam" id="PF02463">
    <property type="entry name" value="SMC_N"/>
    <property type="match status" value="1"/>
</dbReference>
<keyword evidence="4 9" id="KW-0963">Cytoplasm</keyword>
<gene>
    <name evidence="9" type="primary">recF</name>
    <name evidence="12" type="ORF">DES40_2259</name>
</gene>
<dbReference type="GO" id="GO:0006302">
    <property type="term" value="P:double-strand break repair"/>
    <property type="evidence" value="ECO:0007669"/>
    <property type="project" value="TreeGrafter"/>
</dbReference>
<name>A0A420WEQ6_9PROT</name>
<evidence type="ECO:0000256" key="10">
    <source>
        <dbReference type="RuleBase" id="RU000578"/>
    </source>
</evidence>
<dbReference type="InterPro" id="IPR003395">
    <property type="entry name" value="RecF/RecN/SMC_N"/>
</dbReference>
<proteinExistence type="inferred from homology"/>
<evidence type="ECO:0000256" key="9">
    <source>
        <dbReference type="HAMAP-Rule" id="MF_00365"/>
    </source>
</evidence>
<accession>A0A420WEQ6</accession>
<evidence type="ECO:0000256" key="7">
    <source>
        <dbReference type="ARBA" id="ARBA00022840"/>
    </source>
</evidence>
<comment type="subcellular location">
    <subcellularLocation>
        <location evidence="1 9 10">Cytoplasm</location>
    </subcellularLocation>
</comment>
<feature type="binding site" evidence="9">
    <location>
        <begin position="31"/>
        <end position="38"/>
    </location>
    <ligand>
        <name>ATP</name>
        <dbReference type="ChEBI" id="CHEBI:30616"/>
    </ligand>
</feature>
<dbReference type="RefSeq" id="WP_121102184.1">
    <property type="nucleotide sequence ID" value="NZ_RBII01000002.1"/>
</dbReference>